<protein>
    <submittedName>
        <fullName evidence="6">Uncharacterized protein</fullName>
    </submittedName>
</protein>
<dbReference type="Ensembl" id="ENSPKIT00000031876.1">
    <property type="protein sequence ID" value="ENSPKIP00000007808.1"/>
    <property type="gene ID" value="ENSPKIG00000023560.1"/>
</dbReference>
<dbReference type="GO" id="GO:0005576">
    <property type="term" value="C:extracellular region"/>
    <property type="evidence" value="ECO:0007669"/>
    <property type="project" value="UniProtKB-SubCell"/>
</dbReference>
<dbReference type="Pfam" id="PF00090">
    <property type="entry name" value="TSP_1"/>
    <property type="match status" value="1"/>
</dbReference>
<evidence type="ECO:0000256" key="4">
    <source>
        <dbReference type="PIRSR" id="PIRSR613273-3"/>
    </source>
</evidence>
<proteinExistence type="predicted"/>
<feature type="disulfide bond" evidence="4">
    <location>
        <begin position="91"/>
        <end position="97"/>
    </location>
</feature>
<reference evidence="6" key="1">
    <citation type="submission" date="2025-08" db="UniProtKB">
        <authorList>
            <consortium name="Ensembl"/>
        </authorList>
    </citation>
    <scope>IDENTIFICATION</scope>
</reference>
<dbReference type="FunFam" id="2.20.100.10:FF:000025">
    <property type="entry name" value="ADAMTS like 1"/>
    <property type="match status" value="1"/>
</dbReference>
<dbReference type="Gene3D" id="2.20.100.10">
    <property type="entry name" value="Thrombospondin type-1 (TSP1) repeat"/>
    <property type="match status" value="1"/>
</dbReference>
<dbReference type="PROSITE" id="PS50092">
    <property type="entry name" value="TSP1"/>
    <property type="match status" value="1"/>
</dbReference>
<sequence>MTCFVICAVLSQVGAEASDRKVFLREFTLIRRDPLPEETATEPLGGHKPDDPSSRTARSEEDRDTLWDAWGSWSECSRSCGGGASYSLRRCLSSRTCEGQNIKYRTCSNVDCPLGAGDFRAQQCSAHADVRHQGRYHEWLPLNNDPENPCALKCRARGSDLVVELAPKVLDGTRCYTESLDMCISGLCQVRASQSLPPEGSIEDHGIP</sequence>
<dbReference type="GeneTree" id="ENSGT00940000156243"/>
<evidence type="ECO:0000313" key="7">
    <source>
        <dbReference type="Proteomes" id="UP000261540"/>
    </source>
</evidence>
<feature type="disulfide bond" evidence="4">
    <location>
        <begin position="80"/>
        <end position="112"/>
    </location>
</feature>
<keyword evidence="7" id="KW-1185">Reference proteome</keyword>
<dbReference type="AlphaFoldDB" id="A0A3B3QNV3"/>
<comment type="subcellular location">
    <subcellularLocation>
        <location evidence="1">Secreted</location>
    </subcellularLocation>
</comment>
<dbReference type="GO" id="GO:0031012">
    <property type="term" value="C:extracellular matrix"/>
    <property type="evidence" value="ECO:0007669"/>
    <property type="project" value="TreeGrafter"/>
</dbReference>
<dbReference type="GO" id="GO:0030198">
    <property type="term" value="P:extracellular matrix organization"/>
    <property type="evidence" value="ECO:0007669"/>
    <property type="project" value="InterPro"/>
</dbReference>
<name>A0A3B3QNV3_9TELE</name>
<evidence type="ECO:0000256" key="1">
    <source>
        <dbReference type="ARBA" id="ARBA00004613"/>
    </source>
</evidence>
<keyword evidence="3 4" id="KW-1015">Disulfide bond</keyword>
<reference evidence="6" key="2">
    <citation type="submission" date="2025-09" db="UniProtKB">
        <authorList>
            <consortium name="Ensembl"/>
        </authorList>
    </citation>
    <scope>IDENTIFICATION</scope>
</reference>
<evidence type="ECO:0000256" key="5">
    <source>
        <dbReference type="SAM" id="MobiDB-lite"/>
    </source>
</evidence>
<evidence type="ECO:0000256" key="3">
    <source>
        <dbReference type="ARBA" id="ARBA00023157"/>
    </source>
</evidence>
<dbReference type="InterPro" id="IPR013273">
    <property type="entry name" value="ADAMTS/ADAMTS-like"/>
</dbReference>
<feature type="compositionally biased region" description="Basic and acidic residues" evidence="5">
    <location>
        <begin position="45"/>
        <end position="61"/>
    </location>
</feature>
<dbReference type="PANTHER" id="PTHR13723">
    <property type="entry name" value="ADAMTS A DISINTEGRIN AND METALLOPROTEASE WITH THROMBOSPONDIN MOTIFS PROTEASE"/>
    <property type="match status" value="1"/>
</dbReference>
<dbReference type="InterPro" id="IPR050439">
    <property type="entry name" value="ADAMTS_ADAMTS-like"/>
</dbReference>
<keyword evidence="2" id="KW-0964">Secreted</keyword>
<feature type="disulfide bond" evidence="4">
    <location>
        <begin position="76"/>
        <end position="107"/>
    </location>
</feature>
<dbReference type="InterPro" id="IPR000884">
    <property type="entry name" value="TSP1_rpt"/>
</dbReference>
<dbReference type="Proteomes" id="UP000261540">
    <property type="component" value="Unplaced"/>
</dbReference>
<dbReference type="PRINTS" id="PR01857">
    <property type="entry name" value="ADAMTSFAMILY"/>
</dbReference>
<dbReference type="InterPro" id="IPR036383">
    <property type="entry name" value="TSP1_rpt_sf"/>
</dbReference>
<accession>A0A3B3QNV3</accession>
<dbReference type="SUPFAM" id="SSF82895">
    <property type="entry name" value="TSP-1 type 1 repeat"/>
    <property type="match status" value="1"/>
</dbReference>
<evidence type="ECO:0000256" key="2">
    <source>
        <dbReference type="ARBA" id="ARBA00022525"/>
    </source>
</evidence>
<feature type="region of interest" description="Disordered" evidence="5">
    <location>
        <begin position="35"/>
        <end position="61"/>
    </location>
</feature>
<dbReference type="PANTHER" id="PTHR13723:SF157">
    <property type="entry name" value="ADAMTS-LIKE PROTEIN 1"/>
    <property type="match status" value="1"/>
</dbReference>
<organism evidence="6 7">
    <name type="scientific">Paramormyrops kingsleyae</name>
    <dbReference type="NCBI Taxonomy" id="1676925"/>
    <lineage>
        <taxon>Eukaryota</taxon>
        <taxon>Metazoa</taxon>
        <taxon>Chordata</taxon>
        <taxon>Craniata</taxon>
        <taxon>Vertebrata</taxon>
        <taxon>Euteleostomi</taxon>
        <taxon>Actinopterygii</taxon>
        <taxon>Neopterygii</taxon>
        <taxon>Teleostei</taxon>
        <taxon>Osteoglossocephala</taxon>
        <taxon>Osteoglossomorpha</taxon>
        <taxon>Osteoglossiformes</taxon>
        <taxon>Mormyridae</taxon>
        <taxon>Paramormyrops</taxon>
    </lineage>
</organism>
<evidence type="ECO:0000313" key="6">
    <source>
        <dbReference type="Ensembl" id="ENSPKIP00000007808.1"/>
    </source>
</evidence>
<dbReference type="SMART" id="SM00209">
    <property type="entry name" value="TSP1"/>
    <property type="match status" value="1"/>
</dbReference>